<dbReference type="GO" id="GO:0020037">
    <property type="term" value="F:heme binding"/>
    <property type="evidence" value="ECO:0007669"/>
    <property type="project" value="InterPro"/>
</dbReference>
<evidence type="ECO:0000313" key="7">
    <source>
        <dbReference type="EMBL" id="KIM92154.1"/>
    </source>
</evidence>
<comment type="cofactor">
    <cofactor evidence="5">
        <name>heme</name>
        <dbReference type="ChEBI" id="CHEBI:30413"/>
    </cofactor>
</comment>
<name>A0A0C3GKQ0_PILCF</name>
<dbReference type="AlphaFoldDB" id="A0A0C3GKQ0"/>
<proteinExistence type="inferred from homology"/>
<keyword evidence="2 5" id="KW-0479">Metal-binding</keyword>
<sequence>MGRWWDLHKTYGPAYELSVPFFRLVVINHPKYMEYIQKTNFNNFIKGYEAKRNFHQLQRDGIFTSDGQAWYTQRKAATKAFTKKNFENHITTVLHRHLETLLKLLKRLADERMAFDFQDVMSRLLVCSTIQILFHVSTGMDNIFTSEPSCLHEICEFTEAFDKAQYLFDERRRNSLWPWTERLSGKDKLTSRAVDLIYGYMNEIIERRLQQKSSEDKQDQEEKGQVDLLDLFMQSTRDKDDLAGMCVNFLLAGRDTTAYSIAWFLLEILRPENARYTLVQRARDDIQTTGVNEYLGYGESAKLKFLNAIWNEVLRLDPVAPAGQLEVAADDVLPAVPEMDIPARPVRKGDCVVWHNYVLSRMPELWGPDAEDFKPDRWFSEDGQLQQPSPFTFHSWNAGPRTCLGKGFATHEAISVFAAVLPSFDFELVEPNKIYEGSSGMNMGVQDGLWVRVKERKDL</sequence>
<dbReference type="HOGENOM" id="CLU_001570_27_2_1"/>
<dbReference type="GO" id="GO:0004497">
    <property type="term" value="F:monooxygenase activity"/>
    <property type="evidence" value="ECO:0007669"/>
    <property type="project" value="UniProtKB-KW"/>
</dbReference>
<feature type="binding site" description="axial binding residue" evidence="5">
    <location>
        <position position="403"/>
    </location>
    <ligand>
        <name>heme</name>
        <dbReference type="ChEBI" id="CHEBI:30413"/>
    </ligand>
    <ligandPart>
        <name>Fe</name>
        <dbReference type="ChEBI" id="CHEBI:18248"/>
    </ligandPart>
</feature>
<evidence type="ECO:0008006" key="9">
    <source>
        <dbReference type="Google" id="ProtNLM"/>
    </source>
</evidence>
<dbReference type="Pfam" id="PF00067">
    <property type="entry name" value="p450"/>
    <property type="match status" value="1"/>
</dbReference>
<evidence type="ECO:0000256" key="5">
    <source>
        <dbReference type="PIRSR" id="PIRSR602401-1"/>
    </source>
</evidence>
<keyword evidence="6" id="KW-0503">Monooxygenase</keyword>
<dbReference type="Gene3D" id="1.10.630.10">
    <property type="entry name" value="Cytochrome P450"/>
    <property type="match status" value="1"/>
</dbReference>
<dbReference type="InterPro" id="IPR002401">
    <property type="entry name" value="Cyt_P450_E_grp-I"/>
</dbReference>
<evidence type="ECO:0000256" key="1">
    <source>
        <dbReference type="ARBA" id="ARBA00010617"/>
    </source>
</evidence>
<dbReference type="InterPro" id="IPR036396">
    <property type="entry name" value="Cyt_P450_sf"/>
</dbReference>
<dbReference type="PRINTS" id="PR00463">
    <property type="entry name" value="EP450I"/>
</dbReference>
<keyword evidence="5 6" id="KW-0349">Heme</keyword>
<gene>
    <name evidence="7" type="ORF">PILCRDRAFT_810165</name>
</gene>
<dbReference type="PANTHER" id="PTHR24296">
    <property type="entry name" value="CYTOCHROME P450"/>
    <property type="match status" value="1"/>
</dbReference>
<dbReference type="SUPFAM" id="SSF48264">
    <property type="entry name" value="Cytochrome P450"/>
    <property type="match status" value="1"/>
</dbReference>
<evidence type="ECO:0000256" key="4">
    <source>
        <dbReference type="ARBA" id="ARBA00023004"/>
    </source>
</evidence>
<evidence type="ECO:0000256" key="6">
    <source>
        <dbReference type="RuleBase" id="RU000461"/>
    </source>
</evidence>
<organism evidence="7 8">
    <name type="scientific">Piloderma croceum (strain F 1598)</name>
    <dbReference type="NCBI Taxonomy" id="765440"/>
    <lineage>
        <taxon>Eukaryota</taxon>
        <taxon>Fungi</taxon>
        <taxon>Dikarya</taxon>
        <taxon>Basidiomycota</taxon>
        <taxon>Agaricomycotina</taxon>
        <taxon>Agaricomycetes</taxon>
        <taxon>Agaricomycetidae</taxon>
        <taxon>Atheliales</taxon>
        <taxon>Atheliaceae</taxon>
        <taxon>Piloderma</taxon>
    </lineage>
</organism>
<dbReference type="GO" id="GO:0006629">
    <property type="term" value="P:lipid metabolic process"/>
    <property type="evidence" value="ECO:0007669"/>
    <property type="project" value="UniProtKB-ARBA"/>
</dbReference>
<dbReference type="InterPro" id="IPR017972">
    <property type="entry name" value="Cyt_P450_CS"/>
</dbReference>
<comment type="similarity">
    <text evidence="1 6">Belongs to the cytochrome P450 family.</text>
</comment>
<dbReference type="InterPro" id="IPR001128">
    <property type="entry name" value="Cyt_P450"/>
</dbReference>
<dbReference type="OrthoDB" id="1470350at2759"/>
<dbReference type="Proteomes" id="UP000054166">
    <property type="component" value="Unassembled WGS sequence"/>
</dbReference>
<dbReference type="PROSITE" id="PS00086">
    <property type="entry name" value="CYTOCHROME_P450"/>
    <property type="match status" value="1"/>
</dbReference>
<keyword evidence="3 6" id="KW-0560">Oxidoreductase</keyword>
<dbReference type="STRING" id="765440.A0A0C3GKQ0"/>
<evidence type="ECO:0000256" key="3">
    <source>
        <dbReference type="ARBA" id="ARBA00023002"/>
    </source>
</evidence>
<dbReference type="GO" id="GO:0005506">
    <property type="term" value="F:iron ion binding"/>
    <property type="evidence" value="ECO:0007669"/>
    <property type="project" value="InterPro"/>
</dbReference>
<keyword evidence="8" id="KW-1185">Reference proteome</keyword>
<dbReference type="PRINTS" id="PR00385">
    <property type="entry name" value="P450"/>
</dbReference>
<evidence type="ECO:0000256" key="2">
    <source>
        <dbReference type="ARBA" id="ARBA00022723"/>
    </source>
</evidence>
<dbReference type="InParanoid" id="A0A0C3GKQ0"/>
<protein>
    <recommendedName>
        <fullName evidence="9">Cytochrome P450</fullName>
    </recommendedName>
</protein>
<evidence type="ECO:0000313" key="8">
    <source>
        <dbReference type="Proteomes" id="UP000054166"/>
    </source>
</evidence>
<dbReference type="EMBL" id="KN832970">
    <property type="protein sequence ID" value="KIM92154.1"/>
    <property type="molecule type" value="Genomic_DNA"/>
</dbReference>
<keyword evidence="4 5" id="KW-0408">Iron</keyword>
<reference evidence="7 8" key="1">
    <citation type="submission" date="2014-04" db="EMBL/GenBank/DDBJ databases">
        <authorList>
            <consortium name="DOE Joint Genome Institute"/>
            <person name="Kuo A."/>
            <person name="Tarkka M."/>
            <person name="Buscot F."/>
            <person name="Kohler A."/>
            <person name="Nagy L.G."/>
            <person name="Floudas D."/>
            <person name="Copeland A."/>
            <person name="Barry K.W."/>
            <person name="Cichocki N."/>
            <person name="Veneault-Fourrey C."/>
            <person name="LaButti K."/>
            <person name="Lindquist E.A."/>
            <person name="Lipzen A."/>
            <person name="Lundell T."/>
            <person name="Morin E."/>
            <person name="Murat C."/>
            <person name="Sun H."/>
            <person name="Tunlid A."/>
            <person name="Henrissat B."/>
            <person name="Grigoriev I.V."/>
            <person name="Hibbett D.S."/>
            <person name="Martin F."/>
            <person name="Nordberg H.P."/>
            <person name="Cantor M.N."/>
            <person name="Hua S.X."/>
        </authorList>
    </citation>
    <scope>NUCLEOTIDE SEQUENCE [LARGE SCALE GENOMIC DNA]</scope>
    <source>
        <strain evidence="7 8">F 1598</strain>
    </source>
</reference>
<reference evidence="8" key="2">
    <citation type="submission" date="2015-01" db="EMBL/GenBank/DDBJ databases">
        <title>Evolutionary Origins and Diversification of the Mycorrhizal Mutualists.</title>
        <authorList>
            <consortium name="DOE Joint Genome Institute"/>
            <consortium name="Mycorrhizal Genomics Consortium"/>
            <person name="Kohler A."/>
            <person name="Kuo A."/>
            <person name="Nagy L.G."/>
            <person name="Floudas D."/>
            <person name="Copeland A."/>
            <person name="Barry K.W."/>
            <person name="Cichocki N."/>
            <person name="Veneault-Fourrey C."/>
            <person name="LaButti K."/>
            <person name="Lindquist E.A."/>
            <person name="Lipzen A."/>
            <person name="Lundell T."/>
            <person name="Morin E."/>
            <person name="Murat C."/>
            <person name="Riley R."/>
            <person name="Ohm R."/>
            <person name="Sun H."/>
            <person name="Tunlid A."/>
            <person name="Henrissat B."/>
            <person name="Grigoriev I.V."/>
            <person name="Hibbett D.S."/>
            <person name="Martin F."/>
        </authorList>
    </citation>
    <scope>NUCLEOTIDE SEQUENCE [LARGE SCALE GENOMIC DNA]</scope>
    <source>
        <strain evidence="8">F 1598</strain>
    </source>
</reference>
<accession>A0A0C3GKQ0</accession>
<dbReference type="GO" id="GO:0016705">
    <property type="term" value="F:oxidoreductase activity, acting on paired donors, with incorporation or reduction of molecular oxygen"/>
    <property type="evidence" value="ECO:0007669"/>
    <property type="project" value="InterPro"/>
</dbReference>